<accession>Q0RAV0</accession>
<dbReference type="KEGG" id="fal:FRAAL6817"/>
<dbReference type="EMBL" id="CT573213">
    <property type="protein sequence ID" value="CAJ65440.1"/>
    <property type="molecule type" value="Genomic_DNA"/>
</dbReference>
<proteinExistence type="predicted"/>
<protein>
    <submittedName>
        <fullName evidence="2">Uncharacterized protein</fullName>
    </submittedName>
</protein>
<keyword evidence="3" id="KW-1185">Reference proteome</keyword>
<evidence type="ECO:0000313" key="3">
    <source>
        <dbReference type="Proteomes" id="UP000000657"/>
    </source>
</evidence>
<dbReference type="Proteomes" id="UP000000657">
    <property type="component" value="Chromosome"/>
</dbReference>
<organism evidence="2 3">
    <name type="scientific">Frankia alni (strain DSM 45986 / CECT 9034 / ACN14a)</name>
    <dbReference type="NCBI Taxonomy" id="326424"/>
    <lineage>
        <taxon>Bacteria</taxon>
        <taxon>Bacillati</taxon>
        <taxon>Actinomycetota</taxon>
        <taxon>Actinomycetes</taxon>
        <taxon>Frankiales</taxon>
        <taxon>Frankiaceae</taxon>
        <taxon>Frankia</taxon>
    </lineage>
</organism>
<feature type="region of interest" description="Disordered" evidence="1">
    <location>
        <begin position="1"/>
        <end position="26"/>
    </location>
</feature>
<dbReference type="HOGENOM" id="CLU_2522700_0_0_11"/>
<evidence type="ECO:0000256" key="1">
    <source>
        <dbReference type="SAM" id="MobiDB-lite"/>
    </source>
</evidence>
<evidence type="ECO:0000313" key="2">
    <source>
        <dbReference type="EMBL" id="CAJ65440.1"/>
    </source>
</evidence>
<dbReference type="AlphaFoldDB" id="Q0RAV0"/>
<sequence>MSDKESKEGSTPVTERIANHCPGRSAGAVVNDRTVTQAFSRSGVPGRHCERKPVVAAVPGPAPAAAICGPSRRAGGASAIGENR</sequence>
<gene>
    <name evidence="2" type="ordered locus">FRAAL6817</name>
</gene>
<name>Q0RAV0_FRAAA</name>
<reference evidence="2 3" key="1">
    <citation type="journal article" date="2007" name="Genome Res.">
        <title>Genome characteristics of facultatively symbiotic Frankia sp. strains reflect host range and host plant biogeography.</title>
        <authorList>
            <person name="Normand P."/>
            <person name="Lapierre P."/>
            <person name="Tisa L.S."/>
            <person name="Gogarten J.P."/>
            <person name="Alloisio N."/>
            <person name="Bagnarol E."/>
            <person name="Bassi C.A."/>
            <person name="Berry A.M."/>
            <person name="Bickhart D.M."/>
            <person name="Choisne N."/>
            <person name="Couloux A."/>
            <person name="Cournoyer B."/>
            <person name="Cruveiller S."/>
            <person name="Daubin V."/>
            <person name="Demange N."/>
            <person name="Francino M.P."/>
            <person name="Goltsman E."/>
            <person name="Huang Y."/>
            <person name="Kopp O.R."/>
            <person name="Labarre L."/>
            <person name="Lapidus A."/>
            <person name="Lavire C."/>
            <person name="Marechal J."/>
            <person name="Martinez M."/>
            <person name="Mastronunzio J.E."/>
            <person name="Mullin B.C."/>
            <person name="Niemann J."/>
            <person name="Pujic P."/>
            <person name="Rawnsley T."/>
            <person name="Rouy Z."/>
            <person name="Schenowitz C."/>
            <person name="Sellstedt A."/>
            <person name="Tavares F."/>
            <person name="Tomkins J.P."/>
            <person name="Vallenet D."/>
            <person name="Valverde C."/>
            <person name="Wall L.G."/>
            <person name="Wang Y."/>
            <person name="Medigue C."/>
            <person name="Benson D.R."/>
        </authorList>
    </citation>
    <scope>NUCLEOTIDE SEQUENCE [LARGE SCALE GENOMIC DNA]</scope>
    <source>
        <strain evidence="3">DSM 45986 / CECT 9034 / ACN14a</strain>
    </source>
</reference>
<dbReference type="STRING" id="326424.FRAAL6817"/>